<dbReference type="PROSITE" id="PS51296">
    <property type="entry name" value="RIESKE"/>
    <property type="match status" value="1"/>
</dbReference>
<evidence type="ECO:0000313" key="7">
    <source>
        <dbReference type="EMBL" id="MFC3812492.1"/>
    </source>
</evidence>
<reference evidence="8" key="1">
    <citation type="journal article" date="2019" name="Int. J. Syst. Evol. Microbiol.">
        <title>The Global Catalogue of Microorganisms (GCM) 10K type strain sequencing project: providing services to taxonomists for standard genome sequencing and annotation.</title>
        <authorList>
            <consortium name="The Broad Institute Genomics Platform"/>
            <consortium name="The Broad Institute Genome Sequencing Center for Infectious Disease"/>
            <person name="Wu L."/>
            <person name="Ma J."/>
        </authorList>
    </citation>
    <scope>NUCLEOTIDE SEQUENCE [LARGE SCALE GENOMIC DNA]</scope>
    <source>
        <strain evidence="8">CECT 7956</strain>
    </source>
</reference>
<protein>
    <submittedName>
        <fullName evidence="7">Ubiquinol-cytochrome c reductase iron-sulfur subunit</fullName>
    </submittedName>
</protein>
<dbReference type="EMBL" id="JBHRYQ010000001">
    <property type="protein sequence ID" value="MFC3812492.1"/>
    <property type="molecule type" value="Genomic_DNA"/>
</dbReference>
<proteinExistence type="predicted"/>
<dbReference type="InterPro" id="IPR036922">
    <property type="entry name" value="Rieske_2Fe-2S_sf"/>
</dbReference>
<dbReference type="PANTHER" id="PTHR10134">
    <property type="entry name" value="CYTOCHROME B-C1 COMPLEX SUBUNIT RIESKE, MITOCHONDRIAL"/>
    <property type="match status" value="1"/>
</dbReference>
<evidence type="ECO:0000256" key="4">
    <source>
        <dbReference type="ARBA" id="ARBA00023014"/>
    </source>
</evidence>
<keyword evidence="2" id="KW-0479">Metal-binding</keyword>
<dbReference type="SUPFAM" id="SSF50022">
    <property type="entry name" value="ISP domain"/>
    <property type="match status" value="1"/>
</dbReference>
<evidence type="ECO:0000259" key="6">
    <source>
        <dbReference type="PROSITE" id="PS51296"/>
    </source>
</evidence>
<keyword evidence="1" id="KW-0001">2Fe-2S</keyword>
<evidence type="ECO:0000313" key="8">
    <source>
        <dbReference type="Proteomes" id="UP001595616"/>
    </source>
</evidence>
<sequence>MENKTVNRGQFLKTLGLSSKALIAFYCIGAVTACSKDEVMADGNTGGTTGGGTPNMGLSGTTTGDSLDFTLDLTSANYGKLKNVGEFVIVGDALVANANGNYIALSKTCTHQGTQLQYRKNEGDIWCNNHGSEFNLTGTVKKSPASMSLKVFKTTFDGTTQSLSVKA</sequence>
<dbReference type="Gene3D" id="2.102.10.10">
    <property type="entry name" value="Rieske [2Fe-2S] iron-sulphur domain"/>
    <property type="match status" value="1"/>
</dbReference>
<evidence type="ECO:0000256" key="3">
    <source>
        <dbReference type="ARBA" id="ARBA00023004"/>
    </source>
</evidence>
<dbReference type="InterPro" id="IPR014349">
    <property type="entry name" value="Rieske_Fe-S_prot"/>
</dbReference>
<dbReference type="CDD" id="cd03467">
    <property type="entry name" value="Rieske"/>
    <property type="match status" value="1"/>
</dbReference>
<gene>
    <name evidence="7" type="ORF">ACFOOI_17665</name>
</gene>
<keyword evidence="4" id="KW-0411">Iron-sulfur</keyword>
<dbReference type="Proteomes" id="UP001595616">
    <property type="component" value="Unassembled WGS sequence"/>
</dbReference>
<organism evidence="7 8">
    <name type="scientific">Lacihabitans lacunae</name>
    <dbReference type="NCBI Taxonomy" id="1028214"/>
    <lineage>
        <taxon>Bacteria</taxon>
        <taxon>Pseudomonadati</taxon>
        <taxon>Bacteroidota</taxon>
        <taxon>Cytophagia</taxon>
        <taxon>Cytophagales</taxon>
        <taxon>Leadbetterellaceae</taxon>
        <taxon>Lacihabitans</taxon>
    </lineage>
</organism>
<name>A0ABV7Z066_9BACT</name>
<feature type="domain" description="Rieske" evidence="6">
    <location>
        <begin position="93"/>
        <end position="163"/>
    </location>
</feature>
<keyword evidence="5" id="KW-1015">Disulfide bond</keyword>
<evidence type="ECO:0000256" key="5">
    <source>
        <dbReference type="ARBA" id="ARBA00023157"/>
    </source>
</evidence>
<dbReference type="PROSITE" id="PS51257">
    <property type="entry name" value="PROKAR_LIPOPROTEIN"/>
    <property type="match status" value="1"/>
</dbReference>
<dbReference type="Pfam" id="PF00355">
    <property type="entry name" value="Rieske"/>
    <property type="match status" value="1"/>
</dbReference>
<dbReference type="InterPro" id="IPR017941">
    <property type="entry name" value="Rieske_2Fe-2S"/>
</dbReference>
<keyword evidence="8" id="KW-1185">Reference proteome</keyword>
<accession>A0ABV7Z066</accession>
<keyword evidence="3" id="KW-0408">Iron</keyword>
<evidence type="ECO:0000256" key="1">
    <source>
        <dbReference type="ARBA" id="ARBA00022714"/>
    </source>
</evidence>
<dbReference type="RefSeq" id="WP_379839373.1">
    <property type="nucleotide sequence ID" value="NZ_JBHRYQ010000001.1"/>
</dbReference>
<comment type="caution">
    <text evidence="7">The sequence shown here is derived from an EMBL/GenBank/DDBJ whole genome shotgun (WGS) entry which is preliminary data.</text>
</comment>
<evidence type="ECO:0000256" key="2">
    <source>
        <dbReference type="ARBA" id="ARBA00022723"/>
    </source>
</evidence>